<gene>
    <name evidence="7" type="ORF">SAMN05421665_1224</name>
</gene>
<dbReference type="InterPro" id="IPR046668">
    <property type="entry name" value="DUF6538"/>
</dbReference>
<dbReference type="OrthoDB" id="7222937at2"/>
<dbReference type="GO" id="GO:0003677">
    <property type="term" value="F:DNA binding"/>
    <property type="evidence" value="ECO:0007669"/>
    <property type="project" value="UniProtKB-KW"/>
</dbReference>
<evidence type="ECO:0000256" key="3">
    <source>
        <dbReference type="ARBA" id="ARBA00023125"/>
    </source>
</evidence>
<dbReference type="GO" id="GO:0006310">
    <property type="term" value="P:DNA recombination"/>
    <property type="evidence" value="ECO:0007669"/>
    <property type="project" value="UniProtKB-KW"/>
</dbReference>
<keyword evidence="4" id="KW-0233">DNA recombination</keyword>
<organism evidence="7 8">
    <name type="scientific">Yoonia rosea</name>
    <dbReference type="NCBI Taxonomy" id="287098"/>
    <lineage>
        <taxon>Bacteria</taxon>
        <taxon>Pseudomonadati</taxon>
        <taxon>Pseudomonadota</taxon>
        <taxon>Alphaproteobacteria</taxon>
        <taxon>Rhodobacterales</taxon>
        <taxon>Paracoccaceae</taxon>
        <taxon>Yoonia</taxon>
    </lineage>
</organism>
<dbReference type="InterPro" id="IPR010998">
    <property type="entry name" value="Integrase_recombinase_N"/>
</dbReference>
<evidence type="ECO:0000259" key="6">
    <source>
        <dbReference type="Pfam" id="PF20172"/>
    </source>
</evidence>
<dbReference type="InterPro" id="IPR002104">
    <property type="entry name" value="Integrase_catalytic"/>
</dbReference>
<name>A0A1R3WT61_9RHOB</name>
<dbReference type="InterPro" id="IPR011010">
    <property type="entry name" value="DNA_brk_join_enz"/>
</dbReference>
<dbReference type="RefSeq" id="WP_084190735.1">
    <property type="nucleotide sequence ID" value="NZ_FTPR01000001.1"/>
</dbReference>
<dbReference type="GO" id="GO:0015074">
    <property type="term" value="P:DNA integration"/>
    <property type="evidence" value="ECO:0007669"/>
    <property type="project" value="UniProtKB-KW"/>
</dbReference>
<keyword evidence="8" id="KW-1185">Reference proteome</keyword>
<evidence type="ECO:0000313" key="7">
    <source>
        <dbReference type="EMBL" id="SIT81147.1"/>
    </source>
</evidence>
<dbReference type="Pfam" id="PF00589">
    <property type="entry name" value="Phage_integrase"/>
    <property type="match status" value="1"/>
</dbReference>
<evidence type="ECO:0000256" key="1">
    <source>
        <dbReference type="ARBA" id="ARBA00008857"/>
    </source>
</evidence>
<evidence type="ECO:0000259" key="5">
    <source>
        <dbReference type="Pfam" id="PF00589"/>
    </source>
</evidence>
<dbReference type="PANTHER" id="PTHR30629">
    <property type="entry name" value="PROPHAGE INTEGRASE"/>
    <property type="match status" value="1"/>
</dbReference>
<accession>A0A1R3WT61</accession>
<sequence length="434" mass="48871">MPDYPATTLSMNKGKWYVYLTIPQELREHFGGRKQLKRSTGTSDERDARRKQYAITTKLYAELDTCEPDIRDVISDLLGWIGDADEVQRMDDEGHLKGLIQAHKNLEEGEDPENDTATEVVNERGSKALKVYREWKAKTANPTPSSNDVLLSVSAREYSATKPYGPLKTLRDSDLSIEEFLKYMGDVPLSKVTALNIHQYAESMGQTKSKQTISKKVGYIKRLFYFAERKGWITNNVVVGVVLDSKLGKPRESYRPLNGDELEALFKQSMPEHSRKLLSILITTGMRLDEAALLDWEDVKEDQGIMYYDLTDKLVKNKGSQRRVPVHSSLPWITTGKTGQMFPEFTRDKDGKAQASASKALMPLIRRVTDDKAKVVHSLRGNFKDMLRDAGVSKEVNDFITGHASGDVAGNYGSGPSLRVRKEALDLLALEFND</sequence>
<comment type="similarity">
    <text evidence="1">Belongs to the 'phage' integrase family.</text>
</comment>
<protein>
    <submittedName>
        <fullName evidence="7">Site-specific recombinase XerD</fullName>
    </submittedName>
</protein>
<reference evidence="8" key="1">
    <citation type="submission" date="2017-01" db="EMBL/GenBank/DDBJ databases">
        <authorList>
            <person name="Varghese N."/>
            <person name="Submissions S."/>
        </authorList>
    </citation>
    <scope>NUCLEOTIDE SEQUENCE [LARGE SCALE GENOMIC DNA]</scope>
    <source>
        <strain evidence="8">DSM 29591</strain>
    </source>
</reference>
<dbReference type="Gene3D" id="1.10.150.130">
    <property type="match status" value="1"/>
</dbReference>
<evidence type="ECO:0000313" key="8">
    <source>
        <dbReference type="Proteomes" id="UP000186997"/>
    </source>
</evidence>
<dbReference type="Proteomes" id="UP000186997">
    <property type="component" value="Unassembled WGS sequence"/>
</dbReference>
<dbReference type="PANTHER" id="PTHR30629:SF2">
    <property type="entry name" value="PROPHAGE INTEGRASE INTS-RELATED"/>
    <property type="match status" value="1"/>
</dbReference>
<keyword evidence="3" id="KW-0238">DNA-binding</keyword>
<dbReference type="AlphaFoldDB" id="A0A1R3WT61"/>
<evidence type="ECO:0000256" key="4">
    <source>
        <dbReference type="ARBA" id="ARBA00023172"/>
    </source>
</evidence>
<dbReference type="InterPro" id="IPR050808">
    <property type="entry name" value="Phage_Integrase"/>
</dbReference>
<feature type="domain" description="Tyr recombinase" evidence="5">
    <location>
        <begin position="259"/>
        <end position="412"/>
    </location>
</feature>
<keyword evidence="2" id="KW-0229">DNA integration</keyword>
<dbReference type="STRING" id="287098.SAMN05421665_1224"/>
<dbReference type="InterPro" id="IPR013762">
    <property type="entry name" value="Integrase-like_cat_sf"/>
</dbReference>
<feature type="domain" description="DUF6538" evidence="6">
    <location>
        <begin position="9"/>
        <end position="65"/>
    </location>
</feature>
<dbReference type="EMBL" id="FTPR01000001">
    <property type="protein sequence ID" value="SIT81147.1"/>
    <property type="molecule type" value="Genomic_DNA"/>
</dbReference>
<dbReference type="Pfam" id="PF20172">
    <property type="entry name" value="DUF6538"/>
    <property type="match status" value="1"/>
</dbReference>
<dbReference type="Gene3D" id="1.10.443.10">
    <property type="entry name" value="Intergrase catalytic core"/>
    <property type="match status" value="1"/>
</dbReference>
<proteinExistence type="inferred from homology"/>
<dbReference type="SUPFAM" id="SSF56349">
    <property type="entry name" value="DNA breaking-rejoining enzymes"/>
    <property type="match status" value="1"/>
</dbReference>
<evidence type="ECO:0000256" key="2">
    <source>
        <dbReference type="ARBA" id="ARBA00022908"/>
    </source>
</evidence>